<dbReference type="PROSITE" id="PS00678">
    <property type="entry name" value="WD_REPEATS_1"/>
    <property type="match status" value="1"/>
</dbReference>
<dbReference type="Pfam" id="PF00400">
    <property type="entry name" value="WD40"/>
    <property type="match status" value="5"/>
</dbReference>
<dbReference type="EMBL" id="JBHSOA010000100">
    <property type="protein sequence ID" value="MFC5856377.1"/>
    <property type="molecule type" value="Genomic_DNA"/>
</dbReference>
<comment type="caution">
    <text evidence="5">The sequence shown here is derived from an EMBL/GenBank/DDBJ whole genome shotgun (WGS) entry which is preliminary data.</text>
</comment>
<reference evidence="6" key="1">
    <citation type="journal article" date="2019" name="Int. J. Syst. Evol. Microbiol.">
        <title>The Global Catalogue of Microorganisms (GCM) 10K type strain sequencing project: providing services to taxonomists for standard genome sequencing and annotation.</title>
        <authorList>
            <consortium name="The Broad Institute Genomics Platform"/>
            <consortium name="The Broad Institute Genome Sequencing Center for Infectious Disease"/>
            <person name="Wu L."/>
            <person name="Ma J."/>
        </authorList>
    </citation>
    <scope>NUCLEOTIDE SEQUENCE [LARGE SCALE GENOMIC DNA]</scope>
    <source>
        <strain evidence="6">JCM 10411</strain>
    </source>
</reference>
<dbReference type="SMART" id="SM00320">
    <property type="entry name" value="WD40"/>
    <property type="match status" value="9"/>
</dbReference>
<name>A0ABW1E682_9ACTN</name>
<accession>A0ABW1E682</accession>
<protein>
    <submittedName>
        <fullName evidence="5">WD40 repeat domain-containing protein</fullName>
    </submittedName>
</protein>
<dbReference type="InterPro" id="IPR011041">
    <property type="entry name" value="Quinoprot_gluc/sorb_DH_b-prop"/>
</dbReference>
<dbReference type="SUPFAM" id="SSF50978">
    <property type="entry name" value="WD40 repeat-like"/>
    <property type="match status" value="1"/>
</dbReference>
<gene>
    <name evidence="5" type="ORF">ACFPZI_32805</name>
</gene>
<evidence type="ECO:0000313" key="5">
    <source>
        <dbReference type="EMBL" id="MFC5856377.1"/>
    </source>
</evidence>
<dbReference type="InterPro" id="IPR001680">
    <property type="entry name" value="WD40_rpt"/>
</dbReference>
<dbReference type="Gene3D" id="2.130.10.10">
    <property type="entry name" value="YVTN repeat-like/Quinoprotein amine dehydrogenase"/>
    <property type="match status" value="3"/>
</dbReference>
<evidence type="ECO:0000256" key="2">
    <source>
        <dbReference type="ARBA" id="ARBA00022737"/>
    </source>
</evidence>
<keyword evidence="2" id="KW-0677">Repeat</keyword>
<evidence type="ECO:0000256" key="1">
    <source>
        <dbReference type="ARBA" id="ARBA00022574"/>
    </source>
</evidence>
<evidence type="ECO:0000313" key="6">
    <source>
        <dbReference type="Proteomes" id="UP001596180"/>
    </source>
</evidence>
<feature type="region of interest" description="Disordered" evidence="4">
    <location>
        <begin position="357"/>
        <end position="384"/>
    </location>
</feature>
<evidence type="ECO:0000256" key="4">
    <source>
        <dbReference type="SAM" id="MobiDB-lite"/>
    </source>
</evidence>
<dbReference type="InterPro" id="IPR020472">
    <property type="entry name" value="WD40_PAC1"/>
</dbReference>
<dbReference type="PROSITE" id="PS50294">
    <property type="entry name" value="WD_REPEATS_REGION"/>
    <property type="match status" value="1"/>
</dbReference>
<dbReference type="Proteomes" id="UP001596180">
    <property type="component" value="Unassembled WGS sequence"/>
</dbReference>
<feature type="repeat" description="WD" evidence="3">
    <location>
        <begin position="667"/>
        <end position="710"/>
    </location>
</feature>
<dbReference type="RefSeq" id="WP_381370815.1">
    <property type="nucleotide sequence ID" value="NZ_JBHSOA010000100.1"/>
</dbReference>
<feature type="repeat" description="WD" evidence="3">
    <location>
        <begin position="758"/>
        <end position="789"/>
    </location>
</feature>
<dbReference type="InterPro" id="IPR015943">
    <property type="entry name" value="WD40/YVTN_repeat-like_dom_sf"/>
</dbReference>
<proteinExistence type="predicted"/>
<dbReference type="InterPro" id="IPR011047">
    <property type="entry name" value="Quinoprotein_ADH-like_sf"/>
</dbReference>
<keyword evidence="1 3" id="KW-0853">WD repeat</keyword>
<evidence type="ECO:0000256" key="3">
    <source>
        <dbReference type="PROSITE-ProRule" id="PRU00221"/>
    </source>
</evidence>
<sequence>MADGRTAPTHRALEQARSAGSLDELLVDPEFLVRADPYILLPVLHRAGSPAARSAAAVYRASAHRHVGADPVTRRQLLGVDAARLGDHALAAGLARELPWRVVWSTGSEMDTRLLASLPGTVVARALTTSVPKVFTRVEGCLTALLGERDGTLIAVDLATGQAVGDPMPGHGARLDGLAQVRADGRTVVVATGGGAVRLWDLETRRPLTVPRGPREPRGEIVGLTRALPDGRPLLMTWDGRLLHLSDPVTGEPVGRPLPHTRRVDAVVPESDGRSPALAVSVADGRVRTWDLATGRPRRTLTHRGLPILAGHPEHAKDHIAVLHGRPVLVTGGSDPDRYGNGGGRLQIRSLLTGELLGAPVGSDDPRSDSRFPLPSGRRTMPNDVDTAMLDGRPLALVVKWQNDCCPSADRIQVWDLASRSLYAPPLRGCPDRVSTRFSTIAAVDDGTVLVAVRCIGPRQGLEPDYTREDLVKIWALGPEQAPRHLDGGHSGPVRAVAATVTAGRPALLTGGSDGAARLWDPESSRPTGMRLSGHRSAVRAVASVPVGERRLAATADSDGTVCLWDEATGRFEGRLPEHHSGSVQALAHAEVGGLPVLLTGGRDGVVRLWDPAARRPLGELSDSPGRVIHALGTAMVGGRPVALAGGTDGALRLWHLDTGHPLGVALRGHRGPLSTVATTVLSGVPVCVTAGQDGTVRLWDLDRRRALGRPLTAPAARPLRALAATVTDGRAVAAAGADDGTVVVWDLASRTPLGPPLPGHSDAVLACTFITRDTLLTAGRDGTLRLWSPETYTARPDAPDRPRPEHTERVMGLATAVGPAGRPVLVSDSGGEYCGNAHSLHVRHVQDLATGHPIGEPVPSYEGPTTTAAITPAEPMPAYTAVLDGSPVSFSFHGSDTVRARDAATGRDIAPPLCLPLTVNSLTTTDDGHLAIAFGREVAVLEWQGSPHHRQQQ</sequence>
<dbReference type="InterPro" id="IPR036322">
    <property type="entry name" value="WD40_repeat_dom_sf"/>
</dbReference>
<feature type="repeat" description="WD" evidence="3">
    <location>
        <begin position="532"/>
        <end position="566"/>
    </location>
</feature>
<feature type="repeat" description="WD" evidence="3">
    <location>
        <begin position="577"/>
        <end position="611"/>
    </location>
</feature>
<dbReference type="SUPFAM" id="SSF50998">
    <property type="entry name" value="Quinoprotein alcohol dehydrogenase-like"/>
    <property type="match status" value="1"/>
</dbReference>
<dbReference type="PRINTS" id="PR00320">
    <property type="entry name" value="GPROTEINBRPT"/>
</dbReference>
<dbReference type="PANTHER" id="PTHR19848">
    <property type="entry name" value="WD40 REPEAT PROTEIN"/>
    <property type="match status" value="1"/>
</dbReference>
<organism evidence="5 6">
    <name type="scientific">Streptomyces chlorus</name>
    <dbReference type="NCBI Taxonomy" id="887452"/>
    <lineage>
        <taxon>Bacteria</taxon>
        <taxon>Bacillati</taxon>
        <taxon>Actinomycetota</taxon>
        <taxon>Actinomycetes</taxon>
        <taxon>Kitasatosporales</taxon>
        <taxon>Streptomycetaceae</taxon>
        <taxon>Streptomyces</taxon>
    </lineage>
</organism>
<dbReference type="PANTHER" id="PTHR19848:SF8">
    <property type="entry name" value="F-BOX AND WD REPEAT DOMAIN CONTAINING 7"/>
    <property type="match status" value="1"/>
</dbReference>
<dbReference type="PROSITE" id="PS50082">
    <property type="entry name" value="WD_REPEATS_2"/>
    <property type="match status" value="5"/>
</dbReference>
<keyword evidence="6" id="KW-1185">Reference proteome</keyword>
<dbReference type="InterPro" id="IPR019775">
    <property type="entry name" value="WD40_repeat_CS"/>
</dbReference>
<dbReference type="SUPFAM" id="SSF50952">
    <property type="entry name" value="Soluble quinoprotein glucose dehydrogenase"/>
    <property type="match status" value="1"/>
</dbReference>
<feature type="repeat" description="WD" evidence="3">
    <location>
        <begin position="487"/>
        <end position="530"/>
    </location>
</feature>